<dbReference type="SUPFAM" id="SSF51735">
    <property type="entry name" value="NAD(P)-binding Rossmann-fold domains"/>
    <property type="match status" value="1"/>
</dbReference>
<evidence type="ECO:0000259" key="4">
    <source>
        <dbReference type="Pfam" id="PF22725"/>
    </source>
</evidence>
<feature type="domain" description="Gfo/Idh/MocA-like oxidoreductase N-terminal" evidence="3">
    <location>
        <begin position="8"/>
        <end position="126"/>
    </location>
</feature>
<feature type="domain" description="GFO/IDH/MocA-like oxidoreductase" evidence="4">
    <location>
        <begin position="137"/>
        <end position="251"/>
    </location>
</feature>
<evidence type="ECO:0000256" key="1">
    <source>
        <dbReference type="ARBA" id="ARBA00010928"/>
    </source>
</evidence>
<comment type="similarity">
    <text evidence="1">Belongs to the Gfo/Idh/MocA family.</text>
</comment>
<organism evidence="5 6">
    <name type="scientific">Kibdelosporangium banguiense</name>
    <dbReference type="NCBI Taxonomy" id="1365924"/>
    <lineage>
        <taxon>Bacteria</taxon>
        <taxon>Bacillati</taxon>
        <taxon>Actinomycetota</taxon>
        <taxon>Actinomycetes</taxon>
        <taxon>Pseudonocardiales</taxon>
        <taxon>Pseudonocardiaceae</taxon>
        <taxon>Kibdelosporangium</taxon>
    </lineage>
</organism>
<protein>
    <submittedName>
        <fullName evidence="5">Dehydrogenase</fullName>
    </submittedName>
</protein>
<dbReference type="PANTHER" id="PTHR22604">
    <property type="entry name" value="OXIDOREDUCTASES"/>
    <property type="match status" value="1"/>
</dbReference>
<reference evidence="5 6" key="1">
    <citation type="submission" date="2021-03" db="EMBL/GenBank/DDBJ databases">
        <title>Sequencing the genomes of 1000 actinobacteria strains.</title>
        <authorList>
            <person name="Klenk H.-P."/>
        </authorList>
    </citation>
    <scope>NUCLEOTIDE SEQUENCE [LARGE SCALE GENOMIC DNA]</scope>
    <source>
        <strain evidence="5 6">DSM 46670</strain>
    </source>
</reference>
<dbReference type="Pfam" id="PF01408">
    <property type="entry name" value="GFO_IDH_MocA"/>
    <property type="match status" value="1"/>
</dbReference>
<dbReference type="InterPro" id="IPR050984">
    <property type="entry name" value="Gfo/Idh/MocA_domain"/>
</dbReference>
<dbReference type="Proteomes" id="UP001519332">
    <property type="component" value="Unassembled WGS sequence"/>
</dbReference>
<dbReference type="RefSeq" id="WP_209645618.1">
    <property type="nucleotide sequence ID" value="NZ_JAGINW010000001.1"/>
</dbReference>
<evidence type="ECO:0000259" key="3">
    <source>
        <dbReference type="Pfam" id="PF01408"/>
    </source>
</evidence>
<dbReference type="Gene3D" id="3.30.360.10">
    <property type="entry name" value="Dihydrodipicolinate Reductase, domain 2"/>
    <property type="match status" value="1"/>
</dbReference>
<gene>
    <name evidence="5" type="ORF">JOF56_009058</name>
</gene>
<comment type="caution">
    <text evidence="5">The sequence shown here is derived from an EMBL/GenBank/DDBJ whole genome shotgun (WGS) entry which is preliminary data.</text>
</comment>
<dbReference type="Pfam" id="PF22725">
    <property type="entry name" value="GFO_IDH_MocA_C3"/>
    <property type="match status" value="1"/>
</dbReference>
<keyword evidence="6" id="KW-1185">Reference proteome</keyword>
<dbReference type="PANTHER" id="PTHR22604:SF105">
    <property type="entry name" value="TRANS-1,2-DIHYDROBENZENE-1,2-DIOL DEHYDROGENASE"/>
    <property type="match status" value="1"/>
</dbReference>
<dbReference type="InterPro" id="IPR036291">
    <property type="entry name" value="NAD(P)-bd_dom_sf"/>
</dbReference>
<name>A0ABS4TXE6_9PSEU</name>
<keyword evidence="2" id="KW-0560">Oxidoreductase</keyword>
<dbReference type="Gene3D" id="3.40.50.720">
    <property type="entry name" value="NAD(P)-binding Rossmann-like Domain"/>
    <property type="match status" value="1"/>
</dbReference>
<evidence type="ECO:0000313" key="6">
    <source>
        <dbReference type="Proteomes" id="UP001519332"/>
    </source>
</evidence>
<dbReference type="InterPro" id="IPR055170">
    <property type="entry name" value="GFO_IDH_MocA-like_dom"/>
</dbReference>
<proteinExistence type="inferred from homology"/>
<dbReference type="SUPFAM" id="SSF55347">
    <property type="entry name" value="Glyceraldehyde-3-phosphate dehydrogenase-like, C-terminal domain"/>
    <property type="match status" value="1"/>
</dbReference>
<accession>A0ABS4TXE6</accession>
<dbReference type="InterPro" id="IPR000683">
    <property type="entry name" value="Gfo/Idh/MocA-like_OxRdtase_N"/>
</dbReference>
<evidence type="ECO:0000313" key="5">
    <source>
        <dbReference type="EMBL" id="MBP2328673.1"/>
    </source>
</evidence>
<dbReference type="EMBL" id="JAGINW010000001">
    <property type="protein sequence ID" value="MBP2328673.1"/>
    <property type="molecule type" value="Genomic_DNA"/>
</dbReference>
<evidence type="ECO:0000256" key="2">
    <source>
        <dbReference type="ARBA" id="ARBA00023002"/>
    </source>
</evidence>
<sequence>MDGAHDKVRIGLLGAARIAPRVVVGPAAAGARIDVVAVAARDVQRAEQFAAQHSISCVHDSYDELLADPGIDAVYNPLPNTLHGRWTLAAIKAGKHVLCEKPFAVNESEARTVATAAADAGVVVLEGLHHRYHPLLLRAEEIVRSGELGRLRHVEANFCLSLPVFSDNRWRADLGGGSLLDSGCYVVHLARMFGGEPEVVSATAAMRDGVERAVTARLCFPEGHTGLVRSAMWSRNVLKMSARVTGDRGEMHVLNPIVPQAWHRLRVRTGAGERTERFHRRSSYAYQLDAFAAAVLDGGPVLTPPDDAVRTMAVLDAIRTAAGLPLPQPA</sequence>